<evidence type="ECO:0000313" key="2">
    <source>
        <dbReference type="EMBL" id="ACF30336.1"/>
    </source>
</evidence>
<gene>
    <name evidence="2" type="ordered locus">NGK_1688</name>
</gene>
<dbReference type="EMBL" id="CP001050">
    <property type="protein sequence ID" value="ACF30336.1"/>
    <property type="molecule type" value="Genomic_DNA"/>
</dbReference>
<accession>B4RP28</accession>
<reference evidence="2 3" key="1">
    <citation type="journal article" date="2008" name="J. Bacteriol.">
        <title>Complete genome sequence of Neisseria gonorrhoeae NCCP11945.</title>
        <authorList>
            <person name="Chung G.T."/>
            <person name="Yoo J.S."/>
            <person name="Oh H.B."/>
            <person name="Lee Y.S."/>
            <person name="Cha S.H."/>
            <person name="Kim S.J."/>
            <person name="Yoo C.K."/>
        </authorList>
    </citation>
    <scope>NUCLEOTIDE SEQUENCE [LARGE SCALE GENOMIC DNA]</scope>
    <source>
        <strain evidence="2 3">NCCP11945</strain>
    </source>
</reference>
<evidence type="ECO:0000313" key="3">
    <source>
        <dbReference type="Proteomes" id="UP000002564"/>
    </source>
</evidence>
<keyword evidence="1" id="KW-0472">Membrane</keyword>
<dbReference type="HOGENOM" id="CLU_3292894_0_0_4"/>
<organism evidence="2 3">
    <name type="scientific">Neisseria gonorrhoeae (strain NCCP11945)</name>
    <dbReference type="NCBI Taxonomy" id="521006"/>
    <lineage>
        <taxon>Bacteria</taxon>
        <taxon>Pseudomonadati</taxon>
        <taxon>Pseudomonadota</taxon>
        <taxon>Betaproteobacteria</taxon>
        <taxon>Neisseriales</taxon>
        <taxon>Neisseriaceae</taxon>
        <taxon>Neisseria</taxon>
    </lineage>
</organism>
<keyword evidence="1" id="KW-0812">Transmembrane</keyword>
<dbReference type="AlphaFoldDB" id="B4RP28"/>
<name>B4RP28_NEIG2</name>
<sequence>MAKQELVVPKSIPITFAMWILLFDFAYFEKYVGTFCPDGL</sequence>
<keyword evidence="1" id="KW-1133">Transmembrane helix</keyword>
<evidence type="ECO:0000256" key="1">
    <source>
        <dbReference type="SAM" id="Phobius"/>
    </source>
</evidence>
<feature type="transmembrane region" description="Helical" evidence="1">
    <location>
        <begin position="12"/>
        <end position="28"/>
    </location>
</feature>
<dbReference type="Proteomes" id="UP000002564">
    <property type="component" value="Chromosome"/>
</dbReference>
<dbReference type="KEGG" id="ngk:NGK_1688"/>
<proteinExistence type="predicted"/>
<protein>
    <submittedName>
        <fullName evidence="2">Uncharacterized protein</fullName>
    </submittedName>
</protein>